<protein>
    <submittedName>
        <fullName evidence="1">Uncharacterized protein</fullName>
    </submittedName>
</protein>
<keyword evidence="2" id="KW-1185">Reference proteome</keyword>
<evidence type="ECO:0000313" key="2">
    <source>
        <dbReference type="Proteomes" id="UP000469558"/>
    </source>
</evidence>
<accession>A0A8T9CAU1</accession>
<proteinExistence type="predicted"/>
<dbReference type="EMBL" id="QGMK01000455">
    <property type="protein sequence ID" value="TVY81587.1"/>
    <property type="molecule type" value="Genomic_DNA"/>
</dbReference>
<evidence type="ECO:0000313" key="1">
    <source>
        <dbReference type="EMBL" id="TVY81587.1"/>
    </source>
</evidence>
<organism evidence="1 2">
    <name type="scientific">Lachnellula suecica</name>
    <dbReference type="NCBI Taxonomy" id="602035"/>
    <lineage>
        <taxon>Eukaryota</taxon>
        <taxon>Fungi</taxon>
        <taxon>Dikarya</taxon>
        <taxon>Ascomycota</taxon>
        <taxon>Pezizomycotina</taxon>
        <taxon>Leotiomycetes</taxon>
        <taxon>Helotiales</taxon>
        <taxon>Lachnaceae</taxon>
        <taxon>Lachnellula</taxon>
    </lineage>
</organism>
<dbReference type="OrthoDB" id="5141181at2759"/>
<dbReference type="Proteomes" id="UP000469558">
    <property type="component" value="Unassembled WGS sequence"/>
</dbReference>
<name>A0A8T9CAU1_9HELO</name>
<dbReference type="AlphaFoldDB" id="A0A8T9CAU1"/>
<gene>
    <name evidence="1" type="ORF">LSUE1_G007485</name>
</gene>
<comment type="caution">
    <text evidence="1">The sequence shown here is derived from an EMBL/GenBank/DDBJ whole genome shotgun (WGS) entry which is preliminary data.</text>
</comment>
<sequence length="135" mass="15029">METDGRDHLYEEELSADAQAAATACQDFLRKATYRPQGDYEICMDGPALKHQASAFFAKFSPLVKNRGEIRLTALRFLKRASLPVKEGAIINLIPIIISESPSVSNKALQLGWYLHLTRDATVEPECYCLAVLSQ</sequence>
<reference evidence="1 2" key="1">
    <citation type="submission" date="2018-05" db="EMBL/GenBank/DDBJ databases">
        <title>Genome sequencing and assembly of the regulated plant pathogen Lachnellula willkommii and related sister species for the development of diagnostic species identification markers.</title>
        <authorList>
            <person name="Giroux E."/>
            <person name="Bilodeau G."/>
        </authorList>
    </citation>
    <scope>NUCLEOTIDE SEQUENCE [LARGE SCALE GENOMIC DNA]</scope>
    <source>
        <strain evidence="1 2">CBS 268.59</strain>
    </source>
</reference>